<organism evidence="2 3">
    <name type="scientific">Midichloria mitochondrii (strain IricVA)</name>
    <dbReference type="NCBI Taxonomy" id="696127"/>
    <lineage>
        <taxon>Bacteria</taxon>
        <taxon>Pseudomonadati</taxon>
        <taxon>Pseudomonadota</taxon>
        <taxon>Alphaproteobacteria</taxon>
        <taxon>Rickettsiales</taxon>
        <taxon>Candidatus Midichloriaceae</taxon>
        <taxon>Candidatus Midichloria</taxon>
    </lineage>
</organism>
<dbReference type="HOGENOM" id="CLU_086360_0_0_5"/>
<dbReference type="OrthoDB" id="9810773at2"/>
<name>F7XUG7_MIDMI</name>
<dbReference type="InterPro" id="IPR003646">
    <property type="entry name" value="SH3-like_bac-type"/>
</dbReference>
<dbReference type="Gene3D" id="2.30.30.40">
    <property type="entry name" value="SH3 Domains"/>
    <property type="match status" value="1"/>
</dbReference>
<dbReference type="AlphaFoldDB" id="F7XUG7"/>
<evidence type="ECO:0000313" key="2">
    <source>
        <dbReference type="EMBL" id="AEI89526.1"/>
    </source>
</evidence>
<protein>
    <recommendedName>
        <fullName evidence="1">SH3b domain-containing protein</fullName>
    </recommendedName>
</protein>
<feature type="domain" description="SH3b" evidence="1">
    <location>
        <begin position="36"/>
        <end position="99"/>
    </location>
</feature>
<dbReference type="RefSeq" id="WP_013951716.1">
    <property type="nucleotide sequence ID" value="NC_015722.1"/>
</dbReference>
<dbReference type="InterPro" id="IPR010466">
    <property type="entry name" value="DUF1058"/>
</dbReference>
<dbReference type="STRING" id="696127.midi_01255"/>
<evidence type="ECO:0000259" key="1">
    <source>
        <dbReference type="SMART" id="SM00287"/>
    </source>
</evidence>
<dbReference type="SMART" id="SM00287">
    <property type="entry name" value="SH3b"/>
    <property type="match status" value="1"/>
</dbReference>
<dbReference type="EMBL" id="CP002130">
    <property type="protein sequence ID" value="AEI89526.1"/>
    <property type="molecule type" value="Genomic_DNA"/>
</dbReference>
<reference evidence="2 3" key="1">
    <citation type="journal article" date="2011" name="Mol. Biol. Evol.">
        <title>Phylogenomic evidence for the presence of a flagellum and cbb3 oxidase in the free-living mitochondrial ancestor.</title>
        <authorList>
            <person name="Sassera D."/>
            <person name="Lo N."/>
            <person name="Epis S."/>
            <person name="D'Auria G."/>
            <person name="Montagna M."/>
            <person name="Comandatore F."/>
            <person name="Horner D."/>
            <person name="Pereto J."/>
            <person name="Luciano A.M."/>
            <person name="Franciosi F."/>
            <person name="Ferri E."/>
            <person name="Crotti E."/>
            <person name="Bazzocchi C."/>
            <person name="Daffonchio D."/>
            <person name="Sacchi L."/>
            <person name="Moya A."/>
            <person name="Latorre A."/>
            <person name="Bandi C."/>
        </authorList>
    </citation>
    <scope>NUCLEOTIDE SEQUENCE [LARGE SCALE GENOMIC DNA]</scope>
    <source>
        <strain evidence="2 3">IricVA</strain>
    </source>
</reference>
<keyword evidence="3" id="KW-1185">Reference proteome</keyword>
<dbReference type="KEGG" id="mmn:midi_01255"/>
<sequence>MRIPRSKTTFEVIFIAINIIFQLNIAAQGKSELPIPRFVSIKSDEINLRSGPGNSYPIKFIYKFKSYPLEVIAEFEHWRLVKDNEGSQGWVHQSLLSGSRYVLIKDNKLTEKELKFQTLKNQAIIFRLPDEISHPILMAEIGVVAKIKKCLEHWCQIELEKKRGWIKKINLWGVYEYELFDK</sequence>
<gene>
    <name evidence="2" type="ordered locus">midi_01255</name>
</gene>
<accession>F7XUG7</accession>
<dbReference type="Proteomes" id="UP000006639">
    <property type="component" value="Chromosome"/>
</dbReference>
<dbReference type="Pfam" id="PF06347">
    <property type="entry name" value="SH3_4"/>
    <property type="match status" value="2"/>
</dbReference>
<evidence type="ECO:0000313" key="3">
    <source>
        <dbReference type="Proteomes" id="UP000006639"/>
    </source>
</evidence>
<proteinExistence type="predicted"/>